<dbReference type="InterPro" id="IPR032675">
    <property type="entry name" value="LRR_dom_sf"/>
</dbReference>
<dbReference type="Gene3D" id="3.80.10.10">
    <property type="entry name" value="Ribonuclease Inhibitor"/>
    <property type="match status" value="1"/>
</dbReference>
<name>A0A9J6EAW0_RHIMP</name>
<sequence length="638" mass="71750">MSGQLFITNVTYLPQNVEMVDAQPVPELSELMEWLLRTHRCIGAIRINLSGDEKTGISLLRTACQNKSIRSLSLTGIETSARRAISSVLPHLKNVENLNLSLTMGSLDGYVAPLCALLQASSCLKRLHLWGKLANEQAVGTLMTMLLNKPTLEELNISAFSLDSDVYLQRLQEYISLTTALKNLSLTTRNRSLQMTVLEGVLKNRSIAKLSLRMFEGTEESTALASRIIRENHVIRSLSIVSSYQEPRGLHSVYDCWVTPLIQNDVLEEVTLCSSILHPTKWFDYFRSLPMKQRLKMVRILPDSPRSHIQQLCAELKDSEWAKKVDLIPTIKMGGGIETLQCPAIRRGDLSRVHSADLKLPALRQLVNCQHLESFCISIDSDHMRLSLALADYLRSTTTLRGLELDIRCNAQEETHGRKLWWNAILEAISQSKSVNRLDLTMSGLNIQDSQDLATSVKCSTYIRELAIVNTPKANNTAFLRCFSENIQENYTLVSVKLVGGIGAHAFSHWLTVKETTWRNLGFVARAARMIEASDSDRYVTSAVEHIARYPALMDEVAETAKLDLAELGVLVRDRLRGIQLMDGFMRFVGVVKERVVCDPAENGCMRLDDLNEDCWLQVRRYLVTDDVKYDALQVGSL</sequence>
<dbReference type="EMBL" id="JABSTU010000005">
    <property type="protein sequence ID" value="KAH8031466.1"/>
    <property type="molecule type" value="Genomic_DNA"/>
</dbReference>
<comment type="caution">
    <text evidence="1">The sequence shown here is derived from an EMBL/GenBank/DDBJ whole genome shotgun (WGS) entry which is preliminary data.</text>
</comment>
<accession>A0A9J6EAW0</accession>
<proteinExistence type="predicted"/>
<reference evidence="1" key="2">
    <citation type="submission" date="2021-09" db="EMBL/GenBank/DDBJ databases">
        <authorList>
            <person name="Jia N."/>
            <person name="Wang J."/>
            <person name="Shi W."/>
            <person name="Du L."/>
            <person name="Sun Y."/>
            <person name="Zhan W."/>
            <person name="Jiang J."/>
            <person name="Wang Q."/>
            <person name="Zhang B."/>
            <person name="Ji P."/>
            <person name="Sakyi L.B."/>
            <person name="Cui X."/>
            <person name="Yuan T."/>
            <person name="Jiang B."/>
            <person name="Yang W."/>
            <person name="Lam T.T.-Y."/>
            <person name="Chang Q."/>
            <person name="Ding S."/>
            <person name="Wang X."/>
            <person name="Zhu J."/>
            <person name="Ruan X."/>
            <person name="Zhao L."/>
            <person name="Wei J."/>
            <person name="Que T."/>
            <person name="Du C."/>
            <person name="Cheng J."/>
            <person name="Dai P."/>
            <person name="Han X."/>
            <person name="Huang E."/>
            <person name="Gao Y."/>
            <person name="Liu J."/>
            <person name="Shao H."/>
            <person name="Ye R."/>
            <person name="Li L."/>
            <person name="Wei W."/>
            <person name="Wang X."/>
            <person name="Wang C."/>
            <person name="Huo Q."/>
            <person name="Li W."/>
            <person name="Guo W."/>
            <person name="Chen H."/>
            <person name="Chen S."/>
            <person name="Zhou L."/>
            <person name="Zhou L."/>
            <person name="Ni X."/>
            <person name="Tian J."/>
            <person name="Zhou Y."/>
            <person name="Sheng Y."/>
            <person name="Liu T."/>
            <person name="Pan Y."/>
            <person name="Xia L."/>
            <person name="Li J."/>
            <person name="Zhao F."/>
            <person name="Cao W."/>
        </authorList>
    </citation>
    <scope>NUCLEOTIDE SEQUENCE</scope>
    <source>
        <strain evidence="1">Rmic-2018</strain>
        <tissue evidence="1">Larvae</tissue>
    </source>
</reference>
<protein>
    <submittedName>
        <fullName evidence="1">Uncharacterized protein</fullName>
    </submittedName>
</protein>
<dbReference type="AlphaFoldDB" id="A0A9J6EAW0"/>
<evidence type="ECO:0000313" key="1">
    <source>
        <dbReference type="EMBL" id="KAH8031466.1"/>
    </source>
</evidence>
<dbReference type="PANTHER" id="PTHR24112">
    <property type="entry name" value="LEUCINE-RICH REPEAT, ISOFORM F-RELATED"/>
    <property type="match status" value="1"/>
</dbReference>
<dbReference type="VEuPathDB" id="VectorBase:LOC119162097"/>
<dbReference type="SUPFAM" id="SSF52047">
    <property type="entry name" value="RNI-like"/>
    <property type="match status" value="1"/>
</dbReference>
<keyword evidence="2" id="KW-1185">Reference proteome</keyword>
<dbReference type="InterPro" id="IPR051279">
    <property type="entry name" value="PP1-Reg/Actin-Interact_Protein"/>
</dbReference>
<gene>
    <name evidence="1" type="ORF">HPB51_017238</name>
</gene>
<dbReference type="Proteomes" id="UP000821866">
    <property type="component" value="Chromosome 3"/>
</dbReference>
<reference evidence="1" key="1">
    <citation type="journal article" date="2020" name="Cell">
        <title>Large-Scale Comparative Analyses of Tick Genomes Elucidate Their Genetic Diversity and Vector Capacities.</title>
        <authorList>
            <consortium name="Tick Genome and Microbiome Consortium (TIGMIC)"/>
            <person name="Jia N."/>
            <person name="Wang J."/>
            <person name="Shi W."/>
            <person name="Du L."/>
            <person name="Sun Y."/>
            <person name="Zhan W."/>
            <person name="Jiang J.F."/>
            <person name="Wang Q."/>
            <person name="Zhang B."/>
            <person name="Ji P."/>
            <person name="Bell-Sakyi L."/>
            <person name="Cui X.M."/>
            <person name="Yuan T.T."/>
            <person name="Jiang B.G."/>
            <person name="Yang W.F."/>
            <person name="Lam T.T."/>
            <person name="Chang Q.C."/>
            <person name="Ding S.J."/>
            <person name="Wang X.J."/>
            <person name="Zhu J.G."/>
            <person name="Ruan X.D."/>
            <person name="Zhao L."/>
            <person name="Wei J.T."/>
            <person name="Ye R.Z."/>
            <person name="Que T.C."/>
            <person name="Du C.H."/>
            <person name="Zhou Y.H."/>
            <person name="Cheng J.X."/>
            <person name="Dai P.F."/>
            <person name="Guo W.B."/>
            <person name="Han X.H."/>
            <person name="Huang E.J."/>
            <person name="Li L.F."/>
            <person name="Wei W."/>
            <person name="Gao Y.C."/>
            <person name="Liu J.Z."/>
            <person name="Shao H.Z."/>
            <person name="Wang X."/>
            <person name="Wang C.C."/>
            <person name="Yang T.C."/>
            <person name="Huo Q.B."/>
            <person name="Li W."/>
            <person name="Chen H.Y."/>
            <person name="Chen S.E."/>
            <person name="Zhou L.G."/>
            <person name="Ni X.B."/>
            <person name="Tian J.H."/>
            <person name="Sheng Y."/>
            <person name="Liu T."/>
            <person name="Pan Y.S."/>
            <person name="Xia L.Y."/>
            <person name="Li J."/>
            <person name="Zhao F."/>
            <person name="Cao W.C."/>
        </authorList>
    </citation>
    <scope>NUCLEOTIDE SEQUENCE</scope>
    <source>
        <strain evidence="1">Rmic-2018</strain>
    </source>
</reference>
<organism evidence="1 2">
    <name type="scientific">Rhipicephalus microplus</name>
    <name type="common">Cattle tick</name>
    <name type="synonym">Boophilus microplus</name>
    <dbReference type="NCBI Taxonomy" id="6941"/>
    <lineage>
        <taxon>Eukaryota</taxon>
        <taxon>Metazoa</taxon>
        <taxon>Ecdysozoa</taxon>
        <taxon>Arthropoda</taxon>
        <taxon>Chelicerata</taxon>
        <taxon>Arachnida</taxon>
        <taxon>Acari</taxon>
        <taxon>Parasitiformes</taxon>
        <taxon>Ixodida</taxon>
        <taxon>Ixodoidea</taxon>
        <taxon>Ixodidae</taxon>
        <taxon>Rhipicephalinae</taxon>
        <taxon>Rhipicephalus</taxon>
        <taxon>Boophilus</taxon>
    </lineage>
</organism>
<evidence type="ECO:0000313" key="2">
    <source>
        <dbReference type="Proteomes" id="UP000821866"/>
    </source>
</evidence>